<dbReference type="RefSeq" id="WP_116625443.1">
    <property type="nucleotide sequence ID" value="NZ_QURN01000017.1"/>
</dbReference>
<dbReference type="PROSITE" id="PS51257">
    <property type="entry name" value="PROKAR_LIPOPROTEIN"/>
    <property type="match status" value="1"/>
</dbReference>
<evidence type="ECO:0000313" key="2">
    <source>
        <dbReference type="EMBL" id="RFC64799.1"/>
    </source>
</evidence>
<dbReference type="AlphaFoldDB" id="A0A371X6E3"/>
<evidence type="ECO:0000313" key="3">
    <source>
        <dbReference type="Proteomes" id="UP000262379"/>
    </source>
</evidence>
<gene>
    <name evidence="2" type="ORF">DY251_18745</name>
</gene>
<accession>A0A371X6E3</accession>
<dbReference type="Proteomes" id="UP000262379">
    <property type="component" value="Unassembled WGS sequence"/>
</dbReference>
<evidence type="ECO:0000256" key="1">
    <source>
        <dbReference type="SAM" id="SignalP"/>
    </source>
</evidence>
<keyword evidence="3" id="KW-1185">Reference proteome</keyword>
<name>A0A371X6E3_9HYPH</name>
<proteinExistence type="predicted"/>
<reference evidence="3" key="1">
    <citation type="submission" date="2018-08" db="EMBL/GenBank/DDBJ databases">
        <authorList>
            <person name="Im W.T."/>
        </authorList>
    </citation>
    <scope>NUCLEOTIDE SEQUENCE [LARGE SCALE GENOMIC DNA]</scope>
    <source>
        <strain evidence="3">LA-28</strain>
    </source>
</reference>
<evidence type="ECO:0008006" key="4">
    <source>
        <dbReference type="Google" id="ProtNLM"/>
    </source>
</evidence>
<dbReference type="EMBL" id="QURN01000017">
    <property type="protein sequence ID" value="RFC64799.1"/>
    <property type="molecule type" value="Genomic_DNA"/>
</dbReference>
<protein>
    <recommendedName>
        <fullName evidence="4">DUF2799 domain-containing protein</fullName>
    </recommendedName>
</protein>
<organism evidence="2 3">
    <name type="scientific">Mesorhizobium denitrificans</name>
    <dbReference type="NCBI Taxonomy" id="2294114"/>
    <lineage>
        <taxon>Bacteria</taxon>
        <taxon>Pseudomonadati</taxon>
        <taxon>Pseudomonadota</taxon>
        <taxon>Alphaproteobacteria</taxon>
        <taxon>Hyphomicrobiales</taxon>
        <taxon>Phyllobacteriaceae</taxon>
        <taxon>Mesorhizobium</taxon>
    </lineage>
</organism>
<sequence length="152" mass="17163">MKIPVIVVMALGMAVAGCALPTEPLSHSVSYPWTGLKLTQCKAYGTFSECQLVQTSASHYQRYQLGPVQQQNRRLQTLSNDYQYQVTSCYEIQRVNRPLPNYLCRIVGYRTGADAGSVFVKGGTAVNLAKYLGDQEQLHYQRKRDPWERKGL</sequence>
<keyword evidence="1" id="KW-0732">Signal</keyword>
<comment type="caution">
    <text evidence="2">The sequence shown here is derived from an EMBL/GenBank/DDBJ whole genome shotgun (WGS) entry which is preliminary data.</text>
</comment>
<feature type="chain" id="PRO_5017011457" description="DUF2799 domain-containing protein" evidence="1">
    <location>
        <begin position="20"/>
        <end position="152"/>
    </location>
</feature>
<feature type="signal peptide" evidence="1">
    <location>
        <begin position="1"/>
        <end position="19"/>
    </location>
</feature>